<keyword evidence="3" id="KW-1185">Reference proteome</keyword>
<dbReference type="Pfam" id="PF12796">
    <property type="entry name" value="Ank_2"/>
    <property type="match status" value="1"/>
</dbReference>
<dbReference type="PROSITE" id="PS50088">
    <property type="entry name" value="ANK_REPEAT"/>
    <property type="match status" value="2"/>
</dbReference>
<sequence>MGANADASNDTNYTPLHCAAKIGNTKIMSLLLKRGARVDVASTNGTALLRAACIGHRDAIKVLLDHGANPNVVCPRGMLRPLMSAIIAKSWESMELLLQ</sequence>
<dbReference type="SMART" id="SM00248">
    <property type="entry name" value="ANK"/>
    <property type="match status" value="2"/>
</dbReference>
<organism evidence="2 3">
    <name type="scientific">Papaver nudicaule</name>
    <name type="common">Iceland poppy</name>
    <dbReference type="NCBI Taxonomy" id="74823"/>
    <lineage>
        <taxon>Eukaryota</taxon>
        <taxon>Viridiplantae</taxon>
        <taxon>Streptophyta</taxon>
        <taxon>Embryophyta</taxon>
        <taxon>Tracheophyta</taxon>
        <taxon>Spermatophyta</taxon>
        <taxon>Magnoliopsida</taxon>
        <taxon>Ranunculales</taxon>
        <taxon>Papaveraceae</taxon>
        <taxon>Papaveroideae</taxon>
        <taxon>Papaver</taxon>
    </lineage>
</organism>
<accession>A0AA42B004</accession>
<dbReference type="InterPro" id="IPR036770">
    <property type="entry name" value="Ankyrin_rpt-contain_sf"/>
</dbReference>
<feature type="repeat" description="ANK" evidence="1">
    <location>
        <begin position="43"/>
        <end position="75"/>
    </location>
</feature>
<proteinExistence type="predicted"/>
<dbReference type="PRINTS" id="PR01415">
    <property type="entry name" value="ANKYRIN"/>
</dbReference>
<evidence type="ECO:0008006" key="4">
    <source>
        <dbReference type="Google" id="ProtNLM"/>
    </source>
</evidence>
<dbReference type="PANTHER" id="PTHR46224:SF67">
    <property type="entry name" value="HSP70-HSP90 ORGANIZING PROTEIN 3-LIKE"/>
    <property type="match status" value="1"/>
</dbReference>
<evidence type="ECO:0000256" key="1">
    <source>
        <dbReference type="PROSITE-ProRule" id="PRU00023"/>
    </source>
</evidence>
<dbReference type="Proteomes" id="UP001177140">
    <property type="component" value="Unassembled WGS sequence"/>
</dbReference>
<name>A0AA42B004_PAPNU</name>
<reference evidence="2" key="1">
    <citation type="submission" date="2022-03" db="EMBL/GenBank/DDBJ databases">
        <title>A functionally conserved STORR gene fusion in Papaver species that diverged 16.8 million years ago.</title>
        <authorList>
            <person name="Catania T."/>
        </authorList>
    </citation>
    <scope>NUCLEOTIDE SEQUENCE</scope>
    <source>
        <strain evidence="2">S-191538</strain>
    </source>
</reference>
<evidence type="ECO:0000313" key="2">
    <source>
        <dbReference type="EMBL" id="MCL7046170.1"/>
    </source>
</evidence>
<dbReference type="EMBL" id="JAJJMA010278239">
    <property type="protein sequence ID" value="MCL7046170.1"/>
    <property type="molecule type" value="Genomic_DNA"/>
</dbReference>
<keyword evidence="1" id="KW-0040">ANK repeat</keyword>
<dbReference type="SUPFAM" id="SSF48403">
    <property type="entry name" value="Ankyrin repeat"/>
    <property type="match status" value="1"/>
</dbReference>
<feature type="repeat" description="ANK" evidence="1">
    <location>
        <begin position="11"/>
        <end position="43"/>
    </location>
</feature>
<dbReference type="PANTHER" id="PTHR46224">
    <property type="entry name" value="ANKYRIN REPEAT FAMILY PROTEIN"/>
    <property type="match status" value="1"/>
</dbReference>
<dbReference type="PROSITE" id="PS50297">
    <property type="entry name" value="ANK_REP_REGION"/>
    <property type="match status" value="2"/>
</dbReference>
<gene>
    <name evidence="2" type="ORF">MKW94_023559</name>
</gene>
<dbReference type="InterPro" id="IPR002110">
    <property type="entry name" value="Ankyrin_rpt"/>
</dbReference>
<dbReference type="Gene3D" id="1.25.40.20">
    <property type="entry name" value="Ankyrin repeat-containing domain"/>
    <property type="match status" value="1"/>
</dbReference>
<dbReference type="AlphaFoldDB" id="A0AA42B004"/>
<evidence type="ECO:0000313" key="3">
    <source>
        <dbReference type="Proteomes" id="UP001177140"/>
    </source>
</evidence>
<feature type="non-terminal residue" evidence="2">
    <location>
        <position position="1"/>
    </location>
</feature>
<protein>
    <recommendedName>
        <fullName evidence="4">Ankyrin repeat protein</fullName>
    </recommendedName>
</protein>
<dbReference type="InterPro" id="IPR051616">
    <property type="entry name" value="Cul2-RING_E3_ligase_SR"/>
</dbReference>
<comment type="caution">
    <text evidence="2">The sequence shown here is derived from an EMBL/GenBank/DDBJ whole genome shotgun (WGS) entry which is preliminary data.</text>
</comment>